<keyword evidence="4 6" id="KW-0464">Manganese</keyword>
<feature type="domain" description="Adenine deaminase C-terminal" evidence="8">
    <location>
        <begin position="415"/>
        <end position="580"/>
    </location>
</feature>
<dbReference type="Pfam" id="PF01979">
    <property type="entry name" value="Amidohydro_1"/>
    <property type="match status" value="1"/>
</dbReference>
<dbReference type="GO" id="GO:0000034">
    <property type="term" value="F:adenine deaminase activity"/>
    <property type="evidence" value="ECO:0007669"/>
    <property type="project" value="UniProtKB-UniRule"/>
</dbReference>
<comment type="caution">
    <text evidence="9">The sequence shown here is derived from an EMBL/GenBank/DDBJ whole genome shotgun (WGS) entry which is preliminary data.</text>
</comment>
<dbReference type="RefSeq" id="WP_242866389.1">
    <property type="nucleotide sequence ID" value="NZ_LITT01000014.1"/>
</dbReference>
<evidence type="ECO:0000259" key="7">
    <source>
        <dbReference type="Pfam" id="PF01979"/>
    </source>
</evidence>
<organism evidence="9 10">
    <name type="scientific">Clostridium ljungdahlii</name>
    <dbReference type="NCBI Taxonomy" id="1538"/>
    <lineage>
        <taxon>Bacteria</taxon>
        <taxon>Bacillati</taxon>
        <taxon>Bacillota</taxon>
        <taxon>Clostridia</taxon>
        <taxon>Eubacteriales</taxon>
        <taxon>Clostridiaceae</taxon>
        <taxon>Clostridium</taxon>
    </lineage>
</organism>
<dbReference type="SUPFAM" id="SSF51556">
    <property type="entry name" value="Metallo-dependent hydrolases"/>
    <property type="match status" value="1"/>
</dbReference>
<evidence type="ECO:0000256" key="2">
    <source>
        <dbReference type="ARBA" id="ARBA00012782"/>
    </source>
</evidence>
<name>A0A162J2C4_9CLOT</name>
<dbReference type="PANTHER" id="PTHR11113">
    <property type="entry name" value="N-ACETYLGLUCOSAMINE-6-PHOSPHATE DEACETYLASE"/>
    <property type="match status" value="1"/>
</dbReference>
<comment type="similarity">
    <text evidence="1 6">Belongs to the metallo-dependent hydrolases superfamily. Adenine deaminase family.</text>
</comment>
<evidence type="ECO:0000256" key="1">
    <source>
        <dbReference type="ARBA" id="ARBA00006773"/>
    </source>
</evidence>
<feature type="domain" description="Amidohydrolase-related" evidence="7">
    <location>
        <begin position="77"/>
        <end position="361"/>
    </location>
</feature>
<dbReference type="PANTHER" id="PTHR11113:SF2">
    <property type="entry name" value="ADENINE DEAMINASE"/>
    <property type="match status" value="1"/>
</dbReference>
<dbReference type="InterPro" id="IPR032466">
    <property type="entry name" value="Metal_Hydrolase"/>
</dbReference>
<dbReference type="EC" id="3.5.4.2" evidence="2 6"/>
<dbReference type="InterPro" id="IPR006680">
    <property type="entry name" value="Amidohydro-rel"/>
</dbReference>
<protein>
    <recommendedName>
        <fullName evidence="2 6">Adenine deaminase</fullName>
        <shortName evidence="6">Adenase</shortName>
        <shortName evidence="6">Adenine aminase</shortName>
        <ecNumber evidence="2 6">3.5.4.2</ecNumber>
    </recommendedName>
</protein>
<dbReference type="InterPro" id="IPR026912">
    <property type="entry name" value="Adenine_deam_C"/>
</dbReference>
<dbReference type="SUPFAM" id="SSF51338">
    <property type="entry name" value="Composite domain of metallo-dependent hydrolases"/>
    <property type="match status" value="1"/>
</dbReference>
<dbReference type="Proteomes" id="UP000077407">
    <property type="component" value="Unassembled WGS sequence"/>
</dbReference>
<dbReference type="PATRIC" id="fig|1538.10.peg.2163"/>
<evidence type="ECO:0000256" key="4">
    <source>
        <dbReference type="ARBA" id="ARBA00023211"/>
    </source>
</evidence>
<accession>A0A162J2C4</accession>
<evidence type="ECO:0000313" key="9">
    <source>
        <dbReference type="EMBL" id="OAA89345.1"/>
    </source>
</evidence>
<dbReference type="EMBL" id="LITT01000014">
    <property type="protein sequence ID" value="OAA89345.1"/>
    <property type="molecule type" value="Genomic_DNA"/>
</dbReference>
<dbReference type="InterPro" id="IPR011059">
    <property type="entry name" value="Metal-dep_hydrolase_composite"/>
</dbReference>
<dbReference type="InterPro" id="IPR006679">
    <property type="entry name" value="Adenine_deam"/>
</dbReference>
<keyword evidence="3 6" id="KW-0378">Hydrolase</keyword>
<dbReference type="Gene3D" id="3.20.20.140">
    <property type="entry name" value="Metal-dependent hydrolases"/>
    <property type="match status" value="1"/>
</dbReference>
<evidence type="ECO:0000256" key="6">
    <source>
        <dbReference type="HAMAP-Rule" id="MF_01518"/>
    </source>
</evidence>
<evidence type="ECO:0000256" key="3">
    <source>
        <dbReference type="ARBA" id="ARBA00022801"/>
    </source>
</evidence>
<evidence type="ECO:0000256" key="5">
    <source>
        <dbReference type="ARBA" id="ARBA00047720"/>
    </source>
</evidence>
<comment type="cofactor">
    <cofactor evidence="6">
        <name>Mn(2+)</name>
        <dbReference type="ChEBI" id="CHEBI:29035"/>
    </cofactor>
</comment>
<dbReference type="GO" id="GO:0006146">
    <property type="term" value="P:adenine catabolic process"/>
    <property type="evidence" value="ECO:0007669"/>
    <property type="project" value="InterPro"/>
</dbReference>
<dbReference type="HAMAP" id="MF_01518">
    <property type="entry name" value="Adenine_deamin"/>
    <property type="match status" value="1"/>
</dbReference>
<dbReference type="Gene3D" id="2.30.40.10">
    <property type="entry name" value="Urease, subunit C, domain 1"/>
    <property type="match status" value="1"/>
</dbReference>
<reference evidence="9 10" key="1">
    <citation type="journal article" date="2015" name="Biotechnol. Bioeng.">
        <title>Genome sequence and phenotypic characterization of Caulobacter segnis.</title>
        <authorList>
            <person name="Patel S."/>
            <person name="Fletcher B."/>
            <person name="Scott D.C."/>
            <person name="Ely B."/>
        </authorList>
    </citation>
    <scope>NUCLEOTIDE SEQUENCE [LARGE SCALE GENOMIC DNA]</scope>
    <source>
        <strain evidence="9 10">ERI-2</strain>
    </source>
</reference>
<evidence type="ECO:0000313" key="10">
    <source>
        <dbReference type="Proteomes" id="UP000077407"/>
    </source>
</evidence>
<gene>
    <name evidence="9" type="primary">adeC_2</name>
    <name evidence="6" type="synonym">ade</name>
    <name evidence="9" type="ORF">WY13_01718</name>
</gene>
<dbReference type="CDD" id="cd01295">
    <property type="entry name" value="AdeC"/>
    <property type="match status" value="1"/>
</dbReference>
<comment type="catalytic activity">
    <reaction evidence="5 6">
        <text>adenine + H2O + H(+) = hypoxanthine + NH4(+)</text>
        <dbReference type="Rhea" id="RHEA:23688"/>
        <dbReference type="ChEBI" id="CHEBI:15377"/>
        <dbReference type="ChEBI" id="CHEBI:15378"/>
        <dbReference type="ChEBI" id="CHEBI:16708"/>
        <dbReference type="ChEBI" id="CHEBI:17368"/>
        <dbReference type="ChEBI" id="CHEBI:28938"/>
        <dbReference type="EC" id="3.5.4.2"/>
    </reaction>
</comment>
<dbReference type="Pfam" id="PF13382">
    <property type="entry name" value="Adenine_deam_C"/>
    <property type="match status" value="1"/>
</dbReference>
<sequence length="588" mass="66314">MNPYADELIFSDALFTFKKGDHMKADLIIKNVYIFNAYFKKFIYGDVSILNGRFLYIGNDCHEKISARKIIEGNKKYLIPGLIDIHMHIESSMTTPTNFANAVIKNGVTTVVADPHEIANVFGIEGIKAMINSDRQHIMDIFYGIPSSVPSTSVKLETTGGQIGIKEVSELIKNDRIWCIGEVMNFKDLVYSEDSLINDIIKLIRREKPHFKIEGHCPKISGLDLARYIYQGVDADHTQQNPKSIEEKISNGMFLEIQEKSMTKENMEYLISNDLYEHFCFVTDDTMADKLITSHLNGLVKKAIDMGMKPEMAVYASTFIPARRMNFYDRGSIAPGKIADFILLDDLKSFSINEVYKNGQLACKYISQKKEHEFPENFYKSIKMNPVSDSDFSVKAPVKEGKVKCRIMKVQSDSTFTKEESDLVEVKDWRLSFETSKHALITVFNRYDNTKKRSYGLVSGSIIQRGAVASSYAHDHHNLMVMGRNAEDMKAAANWVIKNNGGYCAALDGKVVASLTLPVGGILSEEPIESIALNLKEVRMALKKLGYKHNNEIMSFSTLSLPVSPELKITDKGLIRVNTQEIVSLFCE</sequence>
<proteinExistence type="inferred from homology"/>
<dbReference type="AlphaFoldDB" id="A0A162J2C4"/>
<evidence type="ECO:0000259" key="8">
    <source>
        <dbReference type="Pfam" id="PF13382"/>
    </source>
</evidence>